<protein>
    <submittedName>
        <fullName evidence="1">Uncharacterized protein</fullName>
    </submittedName>
</protein>
<reference evidence="1" key="1">
    <citation type="submission" date="2021-03" db="EMBL/GenBank/DDBJ databases">
        <authorList>
            <consortium name="DOE Joint Genome Institute"/>
            <person name="Ahrendt S."/>
            <person name="Looney B.P."/>
            <person name="Miyauchi S."/>
            <person name="Morin E."/>
            <person name="Drula E."/>
            <person name="Courty P.E."/>
            <person name="Chicoki N."/>
            <person name="Fauchery L."/>
            <person name="Kohler A."/>
            <person name="Kuo A."/>
            <person name="Labutti K."/>
            <person name="Pangilinan J."/>
            <person name="Lipzen A."/>
            <person name="Riley R."/>
            <person name="Andreopoulos W."/>
            <person name="He G."/>
            <person name="Johnson J."/>
            <person name="Barry K.W."/>
            <person name="Grigoriev I.V."/>
            <person name="Nagy L."/>
            <person name="Hibbett D."/>
            <person name="Henrissat B."/>
            <person name="Matheny P.B."/>
            <person name="Labbe J."/>
            <person name="Martin F."/>
        </authorList>
    </citation>
    <scope>NUCLEOTIDE SEQUENCE</scope>
    <source>
        <strain evidence="1">HHB10654</strain>
    </source>
</reference>
<organism evidence="1 2">
    <name type="scientific">Artomyces pyxidatus</name>
    <dbReference type="NCBI Taxonomy" id="48021"/>
    <lineage>
        <taxon>Eukaryota</taxon>
        <taxon>Fungi</taxon>
        <taxon>Dikarya</taxon>
        <taxon>Basidiomycota</taxon>
        <taxon>Agaricomycotina</taxon>
        <taxon>Agaricomycetes</taxon>
        <taxon>Russulales</taxon>
        <taxon>Auriscalpiaceae</taxon>
        <taxon>Artomyces</taxon>
    </lineage>
</organism>
<dbReference type="Proteomes" id="UP000814140">
    <property type="component" value="Unassembled WGS sequence"/>
</dbReference>
<accession>A0ACB8SFE4</accession>
<sequence>MPMFKLMFKNRQDCTVRAYGIRQNGISRCSSIPVTHQNVDKGVSFPRVDVWFKKDIRAFTASFLVVQRSGRRHEFIVYFTRNPRRYRPSRAVLREMPGTYWHGEFLVFRRAVHSDKLINVRAKDHKLIWPAVKGGFRPVFQDVATKLVAEPTFLLTV</sequence>
<keyword evidence="2" id="KW-1185">Reference proteome</keyword>
<name>A0ACB8SFE4_9AGAM</name>
<comment type="caution">
    <text evidence="1">The sequence shown here is derived from an EMBL/GenBank/DDBJ whole genome shotgun (WGS) entry which is preliminary data.</text>
</comment>
<evidence type="ECO:0000313" key="2">
    <source>
        <dbReference type="Proteomes" id="UP000814140"/>
    </source>
</evidence>
<reference evidence="1" key="2">
    <citation type="journal article" date="2022" name="New Phytol.">
        <title>Evolutionary transition to the ectomycorrhizal habit in the genomes of a hyperdiverse lineage of mushroom-forming fungi.</title>
        <authorList>
            <person name="Looney B."/>
            <person name="Miyauchi S."/>
            <person name="Morin E."/>
            <person name="Drula E."/>
            <person name="Courty P.E."/>
            <person name="Kohler A."/>
            <person name="Kuo A."/>
            <person name="LaButti K."/>
            <person name="Pangilinan J."/>
            <person name="Lipzen A."/>
            <person name="Riley R."/>
            <person name="Andreopoulos W."/>
            <person name="He G."/>
            <person name="Johnson J."/>
            <person name="Nolan M."/>
            <person name="Tritt A."/>
            <person name="Barry K.W."/>
            <person name="Grigoriev I.V."/>
            <person name="Nagy L.G."/>
            <person name="Hibbett D."/>
            <person name="Henrissat B."/>
            <person name="Matheny P.B."/>
            <person name="Labbe J."/>
            <person name="Martin F.M."/>
        </authorList>
    </citation>
    <scope>NUCLEOTIDE SEQUENCE</scope>
    <source>
        <strain evidence="1">HHB10654</strain>
    </source>
</reference>
<proteinExistence type="predicted"/>
<evidence type="ECO:0000313" key="1">
    <source>
        <dbReference type="EMBL" id="KAI0054481.1"/>
    </source>
</evidence>
<gene>
    <name evidence="1" type="ORF">BV25DRAFT_1843632</name>
</gene>
<dbReference type="EMBL" id="MU277416">
    <property type="protein sequence ID" value="KAI0054481.1"/>
    <property type="molecule type" value="Genomic_DNA"/>
</dbReference>